<evidence type="ECO:0000313" key="1">
    <source>
        <dbReference type="Proteomes" id="UP000887565"/>
    </source>
</evidence>
<dbReference type="WBParaSite" id="nRc.2.0.1.t03495-RA">
    <property type="protein sequence ID" value="nRc.2.0.1.t03495-RA"/>
    <property type="gene ID" value="nRc.2.0.1.g03495"/>
</dbReference>
<protein>
    <submittedName>
        <fullName evidence="2">Uncharacterized protein</fullName>
    </submittedName>
</protein>
<accession>A0A915HPV3</accession>
<name>A0A915HPV3_ROMCU</name>
<dbReference type="Proteomes" id="UP000887565">
    <property type="component" value="Unplaced"/>
</dbReference>
<evidence type="ECO:0000313" key="2">
    <source>
        <dbReference type="WBParaSite" id="nRc.2.0.1.t03495-RA"/>
    </source>
</evidence>
<proteinExistence type="predicted"/>
<keyword evidence="1" id="KW-1185">Reference proteome</keyword>
<reference evidence="2" key="1">
    <citation type="submission" date="2022-11" db="UniProtKB">
        <authorList>
            <consortium name="WormBaseParasite"/>
        </authorList>
    </citation>
    <scope>IDENTIFICATION</scope>
</reference>
<dbReference type="AlphaFoldDB" id="A0A915HPV3"/>
<sequence length="113" mass="12766">MWSTVQVPTPLISKVCQSLPAARLISPHPSFMSEEISSLENERSIAYLCCGAQKIETKDLITPGNPDKTTANIKNKYHDDKNDISSLIRKFCILHHFTFVKFATKLTESTLKR</sequence>
<organism evidence="1 2">
    <name type="scientific">Romanomermis culicivorax</name>
    <name type="common">Nematode worm</name>
    <dbReference type="NCBI Taxonomy" id="13658"/>
    <lineage>
        <taxon>Eukaryota</taxon>
        <taxon>Metazoa</taxon>
        <taxon>Ecdysozoa</taxon>
        <taxon>Nematoda</taxon>
        <taxon>Enoplea</taxon>
        <taxon>Dorylaimia</taxon>
        <taxon>Mermithida</taxon>
        <taxon>Mermithoidea</taxon>
        <taxon>Mermithidae</taxon>
        <taxon>Romanomermis</taxon>
    </lineage>
</organism>